<evidence type="ECO:0000256" key="1">
    <source>
        <dbReference type="ARBA" id="ARBA00022598"/>
    </source>
</evidence>
<keyword evidence="7" id="KW-1185">Reference proteome</keyword>
<keyword evidence="3 4" id="KW-0067">ATP-binding</keyword>
<name>A0A3N4REV0_9ACTN</name>
<evidence type="ECO:0000256" key="3">
    <source>
        <dbReference type="ARBA" id="ARBA00022840"/>
    </source>
</evidence>
<dbReference type="AlphaFoldDB" id="A0A3N4REV0"/>
<evidence type="ECO:0000256" key="2">
    <source>
        <dbReference type="ARBA" id="ARBA00022741"/>
    </source>
</evidence>
<evidence type="ECO:0000256" key="4">
    <source>
        <dbReference type="PROSITE-ProRule" id="PRU00409"/>
    </source>
</evidence>
<comment type="caution">
    <text evidence="6">The sequence shown here is derived from an EMBL/GenBank/DDBJ whole genome shotgun (WGS) entry which is preliminary data.</text>
</comment>
<dbReference type="EMBL" id="RKQG01000005">
    <property type="protein sequence ID" value="RPE26897.1"/>
    <property type="molecule type" value="Genomic_DNA"/>
</dbReference>
<dbReference type="InterPro" id="IPR003806">
    <property type="entry name" value="ATP-grasp_PylC-type"/>
</dbReference>
<keyword evidence="2 4" id="KW-0547">Nucleotide-binding</keyword>
<evidence type="ECO:0000313" key="6">
    <source>
        <dbReference type="EMBL" id="RPE26897.1"/>
    </source>
</evidence>
<gene>
    <name evidence="6" type="ORF">EDD38_7534</name>
</gene>
<dbReference type="SUPFAM" id="SSF56059">
    <property type="entry name" value="Glutathione synthetase ATP-binding domain-like"/>
    <property type="match status" value="1"/>
</dbReference>
<evidence type="ECO:0000259" key="5">
    <source>
        <dbReference type="PROSITE" id="PS50975"/>
    </source>
</evidence>
<evidence type="ECO:0000313" key="7">
    <source>
        <dbReference type="Proteomes" id="UP000266906"/>
    </source>
</evidence>
<sequence>MASAMDTRTVVAVMSLGGAFDLMVDLVEAAGTDYRLLIVNGGEQRWEPHEVAALDGLVEYFDAAGLDAAATRAGLAARGVAGVVAFRDELLVRTAGIAEGLGLPYHSPETARRLTDKYLQRQALACAGLPQPRFAAFTDPADAPAAARAVGFPAVLKPLAGSGSRNVFTVADPAGLDTALETAHGAESGWLLEERMQGTRHPGADWLADYVSVETLALGDDQYWHLGVTDRLPMYPPLLEGGACTPSLLPEPVRAQVCEVTRHALAALGVQTGVSHTEIKLTPDGPRIIEVNGRIGGLLPQLTRTANGLDLVRLALDSATGRADRHPVTDGDISFAFFTQMPPGSRRVAALADADTAGTIDGVWRVDVHHTVGAPVDARAGLLGRVQTVFATAPDADGLLTSYRRLRTWADRGNVFENDLAAAAAHRG</sequence>
<dbReference type="Proteomes" id="UP000266906">
    <property type="component" value="Unassembled WGS sequence"/>
</dbReference>
<dbReference type="InterPro" id="IPR052032">
    <property type="entry name" value="ATP-dep_AA_Ligase"/>
</dbReference>
<dbReference type="InterPro" id="IPR011761">
    <property type="entry name" value="ATP-grasp"/>
</dbReference>
<dbReference type="GO" id="GO:0005524">
    <property type="term" value="F:ATP binding"/>
    <property type="evidence" value="ECO:0007669"/>
    <property type="project" value="UniProtKB-UniRule"/>
</dbReference>
<dbReference type="GO" id="GO:0016874">
    <property type="term" value="F:ligase activity"/>
    <property type="evidence" value="ECO:0007669"/>
    <property type="project" value="UniProtKB-KW"/>
</dbReference>
<keyword evidence="1" id="KW-0436">Ligase</keyword>
<reference evidence="6 7" key="1">
    <citation type="submission" date="2018-11" db="EMBL/GenBank/DDBJ databases">
        <title>Sequencing the genomes of 1000 actinobacteria strains.</title>
        <authorList>
            <person name="Klenk H.-P."/>
        </authorList>
    </citation>
    <scope>NUCLEOTIDE SEQUENCE [LARGE SCALE GENOMIC DNA]</scope>
    <source>
        <strain evidence="6 7">DSM 44781</strain>
    </source>
</reference>
<dbReference type="PANTHER" id="PTHR43585">
    <property type="entry name" value="FUMIPYRROLE BIOSYNTHESIS PROTEIN C"/>
    <property type="match status" value="1"/>
</dbReference>
<dbReference type="PROSITE" id="PS50975">
    <property type="entry name" value="ATP_GRASP"/>
    <property type="match status" value="1"/>
</dbReference>
<proteinExistence type="predicted"/>
<dbReference type="SMART" id="SM01209">
    <property type="entry name" value="GARS_A"/>
    <property type="match status" value="1"/>
</dbReference>
<protein>
    <submittedName>
        <fullName evidence="6">ATP-grasp domain-containing protein</fullName>
    </submittedName>
</protein>
<feature type="domain" description="ATP-grasp" evidence="5">
    <location>
        <begin position="121"/>
        <end position="320"/>
    </location>
</feature>
<dbReference type="Gene3D" id="3.30.470.20">
    <property type="entry name" value="ATP-grasp fold, B domain"/>
    <property type="match status" value="1"/>
</dbReference>
<dbReference type="Pfam" id="PF02655">
    <property type="entry name" value="ATP-grasp_3"/>
    <property type="match status" value="1"/>
</dbReference>
<organism evidence="6 7">
    <name type="scientific">Kitasatospora cineracea</name>
    <dbReference type="NCBI Taxonomy" id="88074"/>
    <lineage>
        <taxon>Bacteria</taxon>
        <taxon>Bacillati</taxon>
        <taxon>Actinomycetota</taxon>
        <taxon>Actinomycetes</taxon>
        <taxon>Kitasatosporales</taxon>
        <taxon>Streptomycetaceae</taxon>
        <taxon>Kitasatospora</taxon>
    </lineage>
</organism>
<dbReference type="GO" id="GO:0046872">
    <property type="term" value="F:metal ion binding"/>
    <property type="evidence" value="ECO:0007669"/>
    <property type="project" value="InterPro"/>
</dbReference>
<accession>A0A3N4REV0</accession>
<dbReference type="PANTHER" id="PTHR43585:SF2">
    <property type="entry name" value="ATP-GRASP ENZYME FSQD"/>
    <property type="match status" value="1"/>
</dbReference>